<dbReference type="InterPro" id="IPR009006">
    <property type="entry name" value="Ala_racemase/Decarboxylase_C"/>
</dbReference>
<dbReference type="InterPro" id="IPR002986">
    <property type="entry name" value="DAP_deCOOHase_LysA"/>
</dbReference>
<dbReference type="SUPFAM" id="SSF50621">
    <property type="entry name" value="Alanine racemase C-terminal domain-like"/>
    <property type="match status" value="1"/>
</dbReference>
<dbReference type="NCBIfam" id="TIGR01048">
    <property type="entry name" value="lysA"/>
    <property type="match status" value="1"/>
</dbReference>
<name>A0A3R9MF94_9FLAO</name>
<dbReference type="HAMAP" id="MF_02120">
    <property type="entry name" value="LysA"/>
    <property type="match status" value="1"/>
</dbReference>
<keyword evidence="12" id="KW-1185">Reference proteome</keyword>
<dbReference type="PANTHER" id="PTHR43727">
    <property type="entry name" value="DIAMINOPIMELATE DECARBOXYLASE"/>
    <property type="match status" value="1"/>
</dbReference>
<sequence>MLEKQLLHIAQEFGSPVYVYDSEKIISQYNRLTQAFSKVKNLRINYAVKALSNISILKLLKGLGSGLDTVSIQEVKLGLMAGVAPENIIYTPNGVSLEEIETAAKLGVQINIDNLSILEQFGTKYPNVPVCIRINPHVMAGGNTNISVGHIDSKFGISIHQIPHILRIVENTEMTINGIHMHTGSDILDIDVFLYASEILFDTAKHFSNLEFLDFGSGFKVPYKEGDIETNIEEFGKKLTKRFNQFCKEYGKELTLAFEPGKFLVSEAGYFLTKVNVVKQTTSTVFAQVDSGFNHLIRPMLYGAQHNIINVSNPKGRERFYSVVGYICETDTFANNRRINEISEDDILAFKNAGAYCYSMASNYNSRYRPAEVLWHNSEAKLIRKRETMDDLVKNQVAVEL</sequence>
<dbReference type="InterPro" id="IPR022644">
    <property type="entry name" value="De-COase2_N"/>
</dbReference>
<comment type="similarity">
    <text evidence="5">Belongs to the Orn/Lys/Arg decarboxylase class-II family. LysA subfamily.</text>
</comment>
<keyword evidence="5" id="KW-0028">Amino-acid biosynthesis</keyword>
<gene>
    <name evidence="5 11" type="primary">lysA</name>
    <name evidence="11" type="ORF">EJA19_07005</name>
</gene>
<evidence type="ECO:0000259" key="9">
    <source>
        <dbReference type="Pfam" id="PF00278"/>
    </source>
</evidence>
<evidence type="ECO:0000256" key="5">
    <source>
        <dbReference type="HAMAP-Rule" id="MF_02120"/>
    </source>
</evidence>
<dbReference type="Proteomes" id="UP000270620">
    <property type="component" value="Unassembled WGS sequence"/>
</dbReference>
<feature type="binding site" evidence="5">
    <location>
        <position position="329"/>
    </location>
    <ligand>
        <name>substrate</name>
    </ligand>
</feature>
<dbReference type="AlphaFoldDB" id="A0A3R9MF94"/>
<evidence type="ECO:0000256" key="7">
    <source>
        <dbReference type="PIRSR" id="PIRSR600183-50"/>
    </source>
</evidence>
<dbReference type="UniPathway" id="UPA00034">
    <property type="reaction ID" value="UER00027"/>
</dbReference>
<feature type="modified residue" description="N6-(pyridoxal phosphate)lysine" evidence="5 7">
    <location>
        <position position="49"/>
    </location>
</feature>
<dbReference type="FunFam" id="3.20.20.10:FF:000003">
    <property type="entry name" value="Diaminopimelate decarboxylase"/>
    <property type="match status" value="1"/>
</dbReference>
<accession>A0A3R9MF94</accession>
<evidence type="ECO:0000256" key="8">
    <source>
        <dbReference type="RuleBase" id="RU003738"/>
    </source>
</evidence>
<dbReference type="PANTHER" id="PTHR43727:SF2">
    <property type="entry name" value="GROUP IV DECARBOXYLASE"/>
    <property type="match status" value="1"/>
</dbReference>
<keyword evidence="4 5" id="KW-0456">Lyase</keyword>
<comment type="caution">
    <text evidence="5">Lacks conserved residue(s) required for the propagation of feature annotation.</text>
</comment>
<feature type="binding site" evidence="5">
    <location>
        <position position="218"/>
    </location>
    <ligand>
        <name>pyridoxal 5'-phosphate</name>
        <dbReference type="ChEBI" id="CHEBI:597326"/>
    </ligand>
</feature>
<dbReference type="EMBL" id="RWBG01000002">
    <property type="protein sequence ID" value="RSK40720.1"/>
    <property type="molecule type" value="Genomic_DNA"/>
</dbReference>
<feature type="binding site" evidence="5">
    <location>
        <position position="356"/>
    </location>
    <ligand>
        <name>pyridoxal 5'-phosphate</name>
        <dbReference type="ChEBI" id="CHEBI:597326"/>
    </ligand>
</feature>
<dbReference type="InterPro" id="IPR022643">
    <property type="entry name" value="De-COase2_C"/>
</dbReference>
<dbReference type="Pfam" id="PF02784">
    <property type="entry name" value="Orn_Arg_deC_N"/>
    <property type="match status" value="1"/>
</dbReference>
<evidence type="ECO:0000313" key="12">
    <source>
        <dbReference type="Proteomes" id="UP000270620"/>
    </source>
</evidence>
<organism evidence="11 12">
    <name type="scientific">Mangrovimonas spongiae</name>
    <dbReference type="NCBI Taxonomy" id="2494697"/>
    <lineage>
        <taxon>Bacteria</taxon>
        <taxon>Pseudomonadati</taxon>
        <taxon>Bacteroidota</taxon>
        <taxon>Flavobacteriia</taxon>
        <taxon>Flavobacteriales</taxon>
        <taxon>Flavobacteriaceae</taxon>
        <taxon>Mangrovimonas</taxon>
    </lineage>
</organism>
<feature type="binding site" evidence="5">
    <location>
        <position position="298"/>
    </location>
    <ligand>
        <name>substrate</name>
    </ligand>
</feature>
<keyword evidence="5 8" id="KW-0457">Lysine biosynthesis</keyword>
<comment type="function">
    <text evidence="5">Specifically catalyzes the decarboxylation of meso-diaminopimelate (meso-DAP) to L-lysine.</text>
</comment>
<keyword evidence="3 5" id="KW-0663">Pyridoxal phosphate</keyword>
<dbReference type="SUPFAM" id="SSF51419">
    <property type="entry name" value="PLP-binding barrel"/>
    <property type="match status" value="1"/>
</dbReference>
<dbReference type="Gene3D" id="2.40.37.10">
    <property type="entry name" value="Lyase, Ornithine Decarboxylase, Chain A, domain 1"/>
    <property type="match status" value="1"/>
</dbReference>
<comment type="pathway">
    <text evidence="5 8">Amino-acid biosynthesis; L-lysine biosynthesis via DAP pathway; L-lysine from DL-2,6-diaminopimelate: step 1/1.</text>
</comment>
<dbReference type="CDD" id="cd06828">
    <property type="entry name" value="PLPDE_III_DapDC"/>
    <property type="match status" value="1"/>
</dbReference>
<feature type="active site" description="Proton donor" evidence="7">
    <location>
        <position position="328"/>
    </location>
</feature>
<feature type="binding site" evidence="5">
    <location>
        <position position="356"/>
    </location>
    <ligand>
        <name>substrate</name>
    </ligand>
</feature>
<dbReference type="OrthoDB" id="9802241at2"/>
<dbReference type="InterPro" id="IPR029066">
    <property type="entry name" value="PLP-binding_barrel"/>
</dbReference>
<protein>
    <recommendedName>
        <fullName evidence="5 6">Diaminopimelate decarboxylase</fullName>
        <shortName evidence="5">DAP decarboxylase</shortName>
        <shortName evidence="5">DAPDC</shortName>
        <ecNumber evidence="5 6">4.1.1.20</ecNumber>
    </recommendedName>
</protein>
<dbReference type="PROSITE" id="PS00878">
    <property type="entry name" value="ODR_DC_2_1"/>
    <property type="match status" value="1"/>
</dbReference>
<dbReference type="PRINTS" id="PR01181">
    <property type="entry name" value="DAPDCRBXLASE"/>
</dbReference>
<dbReference type="GO" id="GO:0030170">
    <property type="term" value="F:pyridoxal phosphate binding"/>
    <property type="evidence" value="ECO:0007669"/>
    <property type="project" value="UniProtKB-UniRule"/>
</dbReference>
<feature type="binding site" evidence="5">
    <location>
        <position position="302"/>
    </location>
    <ligand>
        <name>substrate</name>
    </ligand>
</feature>
<dbReference type="EC" id="4.1.1.20" evidence="5 6"/>
<feature type="domain" description="Orn/DAP/Arg decarboxylase 2 N-terminal" evidence="10">
    <location>
        <begin position="24"/>
        <end position="266"/>
    </location>
</feature>
<comment type="caution">
    <text evidence="11">The sequence shown here is derived from an EMBL/GenBank/DDBJ whole genome shotgun (WGS) entry which is preliminary data.</text>
</comment>
<feature type="domain" description="Orn/DAP/Arg decarboxylase 2 C-terminal" evidence="9">
    <location>
        <begin position="18"/>
        <end position="354"/>
    </location>
</feature>
<evidence type="ECO:0000313" key="11">
    <source>
        <dbReference type="EMBL" id="RSK40720.1"/>
    </source>
</evidence>
<evidence type="ECO:0000256" key="4">
    <source>
        <dbReference type="ARBA" id="ARBA00023239"/>
    </source>
</evidence>
<evidence type="ECO:0000256" key="3">
    <source>
        <dbReference type="ARBA" id="ARBA00022898"/>
    </source>
</evidence>
<evidence type="ECO:0000256" key="1">
    <source>
        <dbReference type="ARBA" id="ARBA00001933"/>
    </source>
</evidence>
<comment type="catalytic activity">
    <reaction evidence="5 8">
        <text>meso-2,6-diaminopimelate + H(+) = L-lysine + CO2</text>
        <dbReference type="Rhea" id="RHEA:15101"/>
        <dbReference type="ChEBI" id="CHEBI:15378"/>
        <dbReference type="ChEBI" id="CHEBI:16526"/>
        <dbReference type="ChEBI" id="CHEBI:32551"/>
        <dbReference type="ChEBI" id="CHEBI:57791"/>
        <dbReference type="EC" id="4.1.1.20"/>
    </reaction>
</comment>
<evidence type="ECO:0000256" key="2">
    <source>
        <dbReference type="ARBA" id="ARBA00022793"/>
    </source>
</evidence>
<proteinExistence type="inferred from homology"/>
<comment type="subunit">
    <text evidence="5">Homodimer.</text>
</comment>
<dbReference type="InterPro" id="IPR000183">
    <property type="entry name" value="Orn/DAP/Arg_de-COase"/>
</dbReference>
<dbReference type="GO" id="GO:0008836">
    <property type="term" value="F:diaminopimelate decarboxylase activity"/>
    <property type="evidence" value="ECO:0007669"/>
    <property type="project" value="UniProtKB-UniRule"/>
</dbReference>
<comment type="cofactor">
    <cofactor evidence="1 5 7 8">
        <name>pyridoxal 5'-phosphate</name>
        <dbReference type="ChEBI" id="CHEBI:597326"/>
    </cofactor>
</comment>
<dbReference type="PRINTS" id="PR01179">
    <property type="entry name" value="ODADCRBXLASE"/>
</dbReference>
<evidence type="ECO:0000256" key="6">
    <source>
        <dbReference type="NCBIfam" id="TIGR01048"/>
    </source>
</evidence>
<dbReference type="InterPro" id="IPR022653">
    <property type="entry name" value="De-COase2_pyr-phos_BS"/>
</dbReference>
<evidence type="ECO:0000259" key="10">
    <source>
        <dbReference type="Pfam" id="PF02784"/>
    </source>
</evidence>
<keyword evidence="2 5" id="KW-0210">Decarboxylase</keyword>
<reference evidence="11 12" key="1">
    <citation type="submission" date="2018-12" db="EMBL/GenBank/DDBJ databases">
        <title>Mangrovimonas spongiae sp. nov., a novel member of the genus Mangrovimonas isolated from marine sponge.</title>
        <authorList>
            <person name="Zhuang L."/>
            <person name="Luo L."/>
        </authorList>
    </citation>
    <scope>NUCLEOTIDE SEQUENCE [LARGE SCALE GENOMIC DNA]</scope>
    <source>
        <strain evidence="11 12">HN-E26</strain>
    </source>
</reference>
<dbReference type="Pfam" id="PF00278">
    <property type="entry name" value="Orn_DAP_Arg_deC"/>
    <property type="match status" value="1"/>
</dbReference>
<dbReference type="GO" id="GO:0009089">
    <property type="term" value="P:lysine biosynthetic process via diaminopimelate"/>
    <property type="evidence" value="ECO:0007669"/>
    <property type="project" value="UniProtKB-UniRule"/>
</dbReference>
<dbReference type="Gene3D" id="3.20.20.10">
    <property type="entry name" value="Alanine racemase"/>
    <property type="match status" value="1"/>
</dbReference>
<dbReference type="RefSeq" id="WP_125467633.1">
    <property type="nucleotide sequence ID" value="NZ_RWBG01000002.1"/>
</dbReference>